<comment type="caution">
    <text evidence="1">The sequence shown here is derived from an EMBL/GenBank/DDBJ whole genome shotgun (WGS) entry which is preliminary data.</text>
</comment>
<proteinExistence type="predicted"/>
<name>A0A016TYS7_9BILA</name>
<reference evidence="2" key="1">
    <citation type="journal article" date="2015" name="Nat. Genet.">
        <title>The genome and transcriptome of the zoonotic hookworm Ancylostoma ceylanicum identify infection-specific gene families.</title>
        <authorList>
            <person name="Schwarz E.M."/>
            <person name="Hu Y."/>
            <person name="Antoshechkin I."/>
            <person name="Miller M.M."/>
            <person name="Sternberg P.W."/>
            <person name="Aroian R.V."/>
        </authorList>
    </citation>
    <scope>NUCLEOTIDE SEQUENCE</scope>
    <source>
        <strain evidence="2">HY135</strain>
    </source>
</reference>
<dbReference type="AlphaFoldDB" id="A0A016TYS7"/>
<dbReference type="EMBL" id="JARK01001405">
    <property type="protein sequence ID" value="EYC07767.1"/>
    <property type="molecule type" value="Genomic_DNA"/>
</dbReference>
<sequence>MGVPEIAWRPLTAMVSTSPLGSQMRRHGTTDVMLLAQPLTPHGKCVSCSIWSRFACGDTYIAGFELNAHVSRVQGFRFRGFLPLACGQPDLVG</sequence>
<protein>
    <submittedName>
        <fullName evidence="1">Uncharacterized protein</fullName>
    </submittedName>
</protein>
<organism evidence="1 2">
    <name type="scientific">Ancylostoma ceylanicum</name>
    <dbReference type="NCBI Taxonomy" id="53326"/>
    <lineage>
        <taxon>Eukaryota</taxon>
        <taxon>Metazoa</taxon>
        <taxon>Ecdysozoa</taxon>
        <taxon>Nematoda</taxon>
        <taxon>Chromadorea</taxon>
        <taxon>Rhabditida</taxon>
        <taxon>Rhabditina</taxon>
        <taxon>Rhabditomorpha</taxon>
        <taxon>Strongyloidea</taxon>
        <taxon>Ancylostomatidae</taxon>
        <taxon>Ancylostomatinae</taxon>
        <taxon>Ancylostoma</taxon>
    </lineage>
</organism>
<evidence type="ECO:0000313" key="2">
    <source>
        <dbReference type="Proteomes" id="UP000024635"/>
    </source>
</evidence>
<dbReference type="Proteomes" id="UP000024635">
    <property type="component" value="Unassembled WGS sequence"/>
</dbReference>
<evidence type="ECO:0000313" key="1">
    <source>
        <dbReference type="EMBL" id="EYC07767.1"/>
    </source>
</evidence>
<accession>A0A016TYS7</accession>
<gene>
    <name evidence="1" type="primary">Acey_s0069.g384</name>
    <name evidence="1" type="ORF">Y032_0069g384</name>
</gene>
<keyword evidence="2" id="KW-1185">Reference proteome</keyword>